<dbReference type="GeneID" id="24792346"/>
<gene>
    <name evidence="4" type="ORF">BRM9_1186</name>
    <name evidence="5" type="ORF">DSM1535_1868</name>
</gene>
<evidence type="ECO:0000259" key="3">
    <source>
        <dbReference type="PROSITE" id="PS01031"/>
    </source>
</evidence>
<dbReference type="EMBL" id="LN515531">
    <property type="protein sequence ID" value="CEA14193.1"/>
    <property type="molecule type" value="Genomic_DNA"/>
</dbReference>
<evidence type="ECO:0000313" key="4">
    <source>
        <dbReference type="EMBL" id="AIS32001.1"/>
    </source>
</evidence>
<dbReference type="AlphaFoldDB" id="A0A090I4A3"/>
<dbReference type="Proteomes" id="UP000029661">
    <property type="component" value="Chromosome"/>
</dbReference>
<dbReference type="EMBL" id="CP006933">
    <property type="protein sequence ID" value="AIS32001.1"/>
    <property type="molecule type" value="Genomic_DNA"/>
</dbReference>
<dbReference type="InterPro" id="IPR031107">
    <property type="entry name" value="Small_HSP"/>
</dbReference>
<evidence type="ECO:0000313" key="6">
    <source>
        <dbReference type="Proteomes" id="UP000029661"/>
    </source>
</evidence>
<sequence length="147" mass="16701">MNEKKGKAEEIIDNMLQTIKERQVDLDNAIAEYTSRPFKPAMDVMEDENQIVVKTDLPGVKREDIQIDLTEDTLEISAESSQESEEEGEEEGVVYHRKERRYASAARTLILPAKVKLGEVTAKFDNGVLTVTMPKLEKKETFNVKVD</sequence>
<name>A0A090I4A3_METFO</name>
<dbReference type="STRING" id="2162.BRM9_1186"/>
<protein>
    <submittedName>
        <fullName evidence="4">Heat shock protein Hsp20/alpha crystallin family</fullName>
    </submittedName>
</protein>
<dbReference type="KEGG" id="mfc:BRM9_1186"/>
<dbReference type="PATRIC" id="fig|2162.9.peg.1921"/>
<reference evidence="5" key="2">
    <citation type="submission" date="2014-08" db="EMBL/GenBank/DDBJ databases">
        <authorList>
            <person name="Wibberg D."/>
        </authorList>
    </citation>
    <scope>NUCLEOTIDE SEQUENCE</scope>
</reference>
<dbReference type="InterPro" id="IPR002068">
    <property type="entry name" value="A-crystallin/Hsp20_dom"/>
</dbReference>
<dbReference type="RefSeq" id="WP_048073268.1">
    <property type="nucleotide sequence ID" value="NZ_CP006933.1"/>
</dbReference>
<dbReference type="PANTHER" id="PTHR11527">
    <property type="entry name" value="HEAT-SHOCK PROTEIN 20 FAMILY MEMBER"/>
    <property type="match status" value="1"/>
</dbReference>
<comment type="similarity">
    <text evidence="1 2">Belongs to the small heat shock protein (HSP20) family.</text>
</comment>
<evidence type="ECO:0000313" key="5">
    <source>
        <dbReference type="EMBL" id="CEA14193.1"/>
    </source>
</evidence>
<organism evidence="5">
    <name type="scientific">Methanobacterium formicicum</name>
    <dbReference type="NCBI Taxonomy" id="2162"/>
    <lineage>
        <taxon>Archaea</taxon>
        <taxon>Methanobacteriati</taxon>
        <taxon>Methanobacteriota</taxon>
        <taxon>Methanomada group</taxon>
        <taxon>Methanobacteria</taxon>
        <taxon>Methanobacteriales</taxon>
        <taxon>Methanobacteriaceae</taxon>
        <taxon>Methanobacterium</taxon>
    </lineage>
</organism>
<reference evidence="4 6" key="1">
    <citation type="submission" date="2013-12" db="EMBL/GenBank/DDBJ databases">
        <title>The complete genome sequence of Methanobacterium sp. BRM9.</title>
        <authorList>
            <consortium name="Pastoral Greenhouse Gas Research Consortium"/>
            <person name="Kelly W.J."/>
            <person name="Leahy S.C."/>
            <person name="Perry R."/>
            <person name="Li D."/>
            <person name="Altermann E."/>
            <person name="Lambie S.C."/>
            <person name="Attwood G.T."/>
        </authorList>
    </citation>
    <scope>NUCLEOTIDE SEQUENCE [LARGE SCALE GENOMIC DNA]</scope>
    <source>
        <strain evidence="4 6">BRM9</strain>
    </source>
</reference>
<dbReference type="KEGG" id="mfi:DSM1535_1868"/>
<dbReference type="OrthoDB" id="198277at2157"/>
<evidence type="ECO:0000256" key="2">
    <source>
        <dbReference type="RuleBase" id="RU003616"/>
    </source>
</evidence>
<keyword evidence="4" id="KW-0346">Stress response</keyword>
<feature type="domain" description="SHSP" evidence="3">
    <location>
        <begin position="33"/>
        <end position="147"/>
    </location>
</feature>
<proteinExistence type="inferred from homology"/>
<dbReference type="SUPFAM" id="SSF49764">
    <property type="entry name" value="HSP20-like chaperones"/>
    <property type="match status" value="1"/>
</dbReference>
<evidence type="ECO:0000256" key="1">
    <source>
        <dbReference type="PROSITE-ProRule" id="PRU00285"/>
    </source>
</evidence>
<dbReference type="PROSITE" id="PS01031">
    <property type="entry name" value="SHSP"/>
    <property type="match status" value="1"/>
</dbReference>
<accession>A0A090I4A3</accession>
<dbReference type="Gene3D" id="2.60.40.790">
    <property type="match status" value="1"/>
</dbReference>
<dbReference type="InterPro" id="IPR008978">
    <property type="entry name" value="HSP20-like_chaperone"/>
</dbReference>
<dbReference type="CDD" id="cd06464">
    <property type="entry name" value="ACD_sHsps-like"/>
    <property type="match status" value="1"/>
</dbReference>
<dbReference type="Pfam" id="PF00011">
    <property type="entry name" value="HSP20"/>
    <property type="match status" value="1"/>
</dbReference>